<accession>A0AAN5D2K6</accession>
<gene>
    <name evidence="2" type="ORF">PMAYCL1PPCAC_25127</name>
</gene>
<keyword evidence="3" id="KW-1185">Reference proteome</keyword>
<reference evidence="3" key="1">
    <citation type="submission" date="2022-10" db="EMBL/GenBank/DDBJ databases">
        <title>Genome assembly of Pristionchus species.</title>
        <authorList>
            <person name="Yoshida K."/>
            <person name="Sommer R.J."/>
        </authorList>
    </citation>
    <scope>NUCLEOTIDE SEQUENCE [LARGE SCALE GENOMIC DNA]</scope>
    <source>
        <strain evidence="3">RS5460</strain>
    </source>
</reference>
<comment type="caution">
    <text evidence="2">The sequence shown here is derived from an EMBL/GenBank/DDBJ whole genome shotgun (WGS) entry which is preliminary data.</text>
</comment>
<feature type="non-terminal residue" evidence="2">
    <location>
        <position position="1"/>
    </location>
</feature>
<evidence type="ECO:0000256" key="1">
    <source>
        <dbReference type="SAM" id="MobiDB-lite"/>
    </source>
</evidence>
<name>A0AAN5D2K6_9BILA</name>
<dbReference type="Proteomes" id="UP001328107">
    <property type="component" value="Unassembled WGS sequence"/>
</dbReference>
<evidence type="ECO:0000313" key="3">
    <source>
        <dbReference type="Proteomes" id="UP001328107"/>
    </source>
</evidence>
<protein>
    <submittedName>
        <fullName evidence="2">Uncharacterized protein</fullName>
    </submittedName>
</protein>
<dbReference type="AlphaFoldDB" id="A0AAN5D2K6"/>
<sequence length="288" mass="32443">HILYRSTSHNHRSTVSYSIRAPAPPLVVRTQVMPSPLQQFSSDTSNRLRRCREDQGDRAFRVVHQLLPFRPCQQVRRVQAVHRVPPRPLQLVQRGQLDPRDRACLVVRGVPAGTLCRCDRADPSIRADPEFLVLQHLRVVRAGPAGPCPRRSPLPWVRACLGVRRVRDNRVGRRVRAGQLGTQCNLGAPCRFQGQPPVHRLRWVRAHPVLHWHRAYRRIHGRPGDPEGRSTGGCCNCTGWAAPAVSSFGRGMRWRGRALVSTPSLQAQTAPSVGPPPTHRPLLSERIW</sequence>
<dbReference type="EMBL" id="BTRK01000005">
    <property type="protein sequence ID" value="GMR54932.1"/>
    <property type="molecule type" value="Genomic_DNA"/>
</dbReference>
<evidence type="ECO:0000313" key="2">
    <source>
        <dbReference type="EMBL" id="GMR54932.1"/>
    </source>
</evidence>
<proteinExistence type="predicted"/>
<organism evidence="2 3">
    <name type="scientific">Pristionchus mayeri</name>
    <dbReference type="NCBI Taxonomy" id="1317129"/>
    <lineage>
        <taxon>Eukaryota</taxon>
        <taxon>Metazoa</taxon>
        <taxon>Ecdysozoa</taxon>
        <taxon>Nematoda</taxon>
        <taxon>Chromadorea</taxon>
        <taxon>Rhabditida</taxon>
        <taxon>Rhabditina</taxon>
        <taxon>Diplogasteromorpha</taxon>
        <taxon>Diplogasteroidea</taxon>
        <taxon>Neodiplogasteridae</taxon>
        <taxon>Pristionchus</taxon>
    </lineage>
</organism>
<feature type="region of interest" description="Disordered" evidence="1">
    <location>
        <begin position="263"/>
        <end position="288"/>
    </location>
</feature>